<evidence type="ECO:0000256" key="1">
    <source>
        <dbReference type="SAM" id="MobiDB-lite"/>
    </source>
</evidence>
<dbReference type="Proteomes" id="UP000198211">
    <property type="component" value="Unassembled WGS sequence"/>
</dbReference>
<sequence length="256" mass="28456">MHLHRLQFLRRTRRLIVRLPTTVSGAGFHCKDRSPGGNIAMTMQFISPPTQENEGYDGGESTESRSDEESKDAAPDTTTVIDLSGNDAEDLNTTQSGTEDYMRLDSGDESEEDDLSDLDQINFSPQDHDEAFTNEVRHFADHFLDSMGGMDKVLAGEILKPPLKDVSHTGWHDLEAPDIVGTKLFVLCCARSAYCFRFEVYCGQKQHIAESGVVDMKSGRATVVSNLRAVFGDKAHSNAMRLVVVDRFYTYIVLAV</sequence>
<evidence type="ECO:0000313" key="2">
    <source>
        <dbReference type="EMBL" id="OWY93926.1"/>
    </source>
</evidence>
<keyword evidence="3" id="KW-1185">Reference proteome</keyword>
<feature type="region of interest" description="Disordered" evidence="1">
    <location>
        <begin position="48"/>
        <end position="115"/>
    </location>
</feature>
<evidence type="ECO:0000313" key="3">
    <source>
        <dbReference type="Proteomes" id="UP000198211"/>
    </source>
</evidence>
<reference evidence="3" key="1">
    <citation type="submission" date="2017-03" db="EMBL/GenBank/DDBJ databases">
        <title>Phytopthora megakarya and P. palmivora, two closely related causual agents of cacao black pod achieved similar genome size and gene model numbers by different mechanisms.</title>
        <authorList>
            <person name="Ali S."/>
            <person name="Shao J."/>
            <person name="Larry D.J."/>
            <person name="Kronmiller B."/>
            <person name="Shen D."/>
            <person name="Strem M.D."/>
            <person name="Melnick R.L."/>
            <person name="Guiltinan M.J."/>
            <person name="Tyler B.M."/>
            <person name="Meinhardt L.W."/>
            <person name="Bailey B.A."/>
        </authorList>
    </citation>
    <scope>NUCLEOTIDE SEQUENCE [LARGE SCALE GENOMIC DNA]</scope>
    <source>
        <strain evidence="3">zdho120</strain>
    </source>
</reference>
<name>A0A225UN08_9STRA</name>
<dbReference type="AlphaFoldDB" id="A0A225UN08"/>
<gene>
    <name evidence="2" type="ORF">PHMEG_00036494</name>
</gene>
<proteinExistence type="predicted"/>
<protein>
    <recommendedName>
        <fullName evidence="4">PiggyBac transposable element-derived protein domain-containing protein</fullName>
    </recommendedName>
</protein>
<organism evidence="2 3">
    <name type="scientific">Phytophthora megakarya</name>
    <dbReference type="NCBI Taxonomy" id="4795"/>
    <lineage>
        <taxon>Eukaryota</taxon>
        <taxon>Sar</taxon>
        <taxon>Stramenopiles</taxon>
        <taxon>Oomycota</taxon>
        <taxon>Peronosporomycetes</taxon>
        <taxon>Peronosporales</taxon>
        <taxon>Peronosporaceae</taxon>
        <taxon>Phytophthora</taxon>
    </lineage>
</organism>
<accession>A0A225UN08</accession>
<evidence type="ECO:0008006" key="4">
    <source>
        <dbReference type="Google" id="ProtNLM"/>
    </source>
</evidence>
<dbReference type="EMBL" id="NBNE01015197">
    <property type="protein sequence ID" value="OWY93926.1"/>
    <property type="molecule type" value="Genomic_DNA"/>
</dbReference>
<comment type="caution">
    <text evidence="2">The sequence shown here is derived from an EMBL/GenBank/DDBJ whole genome shotgun (WGS) entry which is preliminary data.</text>
</comment>
<feature type="compositionally biased region" description="Basic and acidic residues" evidence="1">
    <location>
        <begin position="62"/>
        <end position="74"/>
    </location>
</feature>